<dbReference type="Pfam" id="PF02949">
    <property type="entry name" value="7tm_6"/>
    <property type="match status" value="1"/>
</dbReference>
<dbReference type="PANTHER" id="PTHR21137:SF9">
    <property type="entry name" value="ODORANT RECEPTOR CORECEPTOR"/>
    <property type="match status" value="1"/>
</dbReference>
<protein>
    <recommendedName>
        <fullName evidence="13">Odorant receptor</fullName>
    </recommendedName>
</protein>
<feature type="transmembrane region" description="Helical" evidence="13">
    <location>
        <begin position="379"/>
        <end position="400"/>
    </location>
</feature>
<dbReference type="EnsemblMetazoa" id="XM_029491208.1">
    <property type="protein sequence ID" value="XP_029347068.1"/>
    <property type="gene ID" value="LOC100165095"/>
</dbReference>
<feature type="transmembrane region" description="Helical" evidence="13">
    <location>
        <begin position="86"/>
        <end position="105"/>
    </location>
</feature>
<keyword evidence="15" id="KW-1185">Reference proteome</keyword>
<feature type="transmembrane region" description="Helical" evidence="13">
    <location>
        <begin position="344"/>
        <end position="367"/>
    </location>
</feature>
<evidence type="ECO:0000313" key="15">
    <source>
        <dbReference type="Proteomes" id="UP000007819"/>
    </source>
</evidence>
<evidence type="ECO:0000256" key="13">
    <source>
        <dbReference type="RuleBase" id="RU351113"/>
    </source>
</evidence>
<organism evidence="14 15">
    <name type="scientific">Acyrthosiphon pisum</name>
    <name type="common">Pea aphid</name>
    <dbReference type="NCBI Taxonomy" id="7029"/>
    <lineage>
        <taxon>Eukaryota</taxon>
        <taxon>Metazoa</taxon>
        <taxon>Ecdysozoa</taxon>
        <taxon>Arthropoda</taxon>
        <taxon>Hexapoda</taxon>
        <taxon>Insecta</taxon>
        <taxon>Pterygota</taxon>
        <taxon>Neoptera</taxon>
        <taxon>Paraneoptera</taxon>
        <taxon>Hemiptera</taxon>
        <taxon>Sternorrhyncha</taxon>
        <taxon>Aphidomorpha</taxon>
        <taxon>Aphidoidea</taxon>
        <taxon>Aphididae</taxon>
        <taxon>Macrosiphini</taxon>
        <taxon>Acyrthosiphon</taxon>
    </lineage>
</organism>
<evidence type="ECO:0000256" key="3">
    <source>
        <dbReference type="ARBA" id="ARBA00022606"/>
    </source>
</evidence>
<feature type="transmembrane region" description="Helical" evidence="13">
    <location>
        <begin position="56"/>
        <end position="74"/>
    </location>
</feature>
<keyword evidence="2" id="KW-1003">Cell membrane</keyword>
<feature type="transmembrane region" description="Helical" evidence="13">
    <location>
        <begin position="450"/>
        <end position="471"/>
    </location>
</feature>
<keyword evidence="11 13" id="KW-0807">Transducer</keyword>
<name>A0A8R2JTQ3_ACYPI</name>
<dbReference type="OrthoDB" id="8175157at2759"/>
<dbReference type="PANTHER" id="PTHR21137">
    <property type="entry name" value="ODORANT RECEPTOR"/>
    <property type="match status" value="1"/>
</dbReference>
<evidence type="ECO:0000256" key="4">
    <source>
        <dbReference type="ARBA" id="ARBA00022610"/>
    </source>
</evidence>
<sequence length="476" mass="54430">MLPMHSFSPSYTHMGYKKDGLIKDLWPNIRLIQLSGLFISEYYDDYSGLAVLFRKIYSWITAIIIYSQFIFIVIFMVTKSNDSDQLAAGVVTTLFFTHSMIKFVYFSTGTKSFYRTLSCWNNTSPHPLFAESHSRFHAKSLSRMRQLLIIVSIVTIFTTISWTTITFFGESVWKVPDPETFNQTMYVPVPRLMLHSWYPWDSSHGLGYIVAFVLQFYWIFITLSHSNLMELLFSSFLVHACEQLQHLKEILNPLIELSATLDSSVHNPAEIFRANSAKNQSINGIDHDYNGSYVNEITEYGTKGENEPNRKGPNNLTSNQEVLVRSAIKYWVERHKHVVKYVSLITECYGSALLFHMLVSTVILTILAYQATKINGVNVFAFSTIGYLMYSFAQIFMFCIHGNELIEESSSVMEAAYGCHWYDGSEEAKTFVQIVCQQCQKPLIVSGAKFFNVSLDLFASVLGAVVTYFMVLVQLK</sequence>
<evidence type="ECO:0000256" key="2">
    <source>
        <dbReference type="ARBA" id="ARBA00022475"/>
    </source>
</evidence>
<keyword evidence="6 13" id="KW-0552">Olfaction</keyword>
<keyword evidence="8 13" id="KW-0472">Membrane</keyword>
<evidence type="ECO:0000256" key="10">
    <source>
        <dbReference type="ARBA" id="ARBA00023180"/>
    </source>
</evidence>
<evidence type="ECO:0000256" key="6">
    <source>
        <dbReference type="ARBA" id="ARBA00022725"/>
    </source>
</evidence>
<evidence type="ECO:0000256" key="5">
    <source>
        <dbReference type="ARBA" id="ARBA00022692"/>
    </source>
</evidence>
<dbReference type="GO" id="GO:0004984">
    <property type="term" value="F:olfactory receptor activity"/>
    <property type="evidence" value="ECO:0007669"/>
    <property type="project" value="InterPro"/>
</dbReference>
<reference evidence="15" key="1">
    <citation type="submission" date="2010-06" db="EMBL/GenBank/DDBJ databases">
        <authorList>
            <person name="Jiang H."/>
            <person name="Abraham K."/>
            <person name="Ali S."/>
            <person name="Alsbrooks S.L."/>
            <person name="Anim B.N."/>
            <person name="Anosike U.S."/>
            <person name="Attaway T."/>
            <person name="Bandaranaike D.P."/>
            <person name="Battles P.K."/>
            <person name="Bell S.N."/>
            <person name="Bell A.V."/>
            <person name="Beltran B."/>
            <person name="Bickham C."/>
            <person name="Bustamante Y."/>
            <person name="Caleb T."/>
            <person name="Canada A."/>
            <person name="Cardenas V."/>
            <person name="Carter K."/>
            <person name="Chacko J."/>
            <person name="Chandrabose M.N."/>
            <person name="Chavez D."/>
            <person name="Chavez A."/>
            <person name="Chen L."/>
            <person name="Chu H.-S."/>
            <person name="Claassen K.J."/>
            <person name="Cockrell R."/>
            <person name="Collins M."/>
            <person name="Cooper J.A."/>
            <person name="Cree A."/>
            <person name="Curry S.M."/>
            <person name="Da Y."/>
            <person name="Dao M.D."/>
            <person name="Das B."/>
            <person name="Davila M.-L."/>
            <person name="Davy-Carroll L."/>
            <person name="Denson S."/>
            <person name="Dinh H."/>
            <person name="Ebong V.E."/>
            <person name="Edwards J.R."/>
            <person name="Egan A."/>
            <person name="El-Daye J."/>
            <person name="Escobedo L."/>
            <person name="Fernandez S."/>
            <person name="Fernando P.R."/>
            <person name="Flagg N."/>
            <person name="Forbes L.D."/>
            <person name="Fowler R.G."/>
            <person name="Fu Q."/>
            <person name="Gabisi R.A."/>
            <person name="Ganer J."/>
            <person name="Garbino Pronczuk A."/>
            <person name="Garcia R.M."/>
            <person name="Garner T."/>
            <person name="Garrett T.E."/>
            <person name="Gonzalez D.A."/>
            <person name="Hamid H."/>
            <person name="Hawkins E.S."/>
            <person name="Hirani K."/>
            <person name="Hogues M.E."/>
            <person name="Hollins B."/>
            <person name="Hsiao C.-H."/>
            <person name="Jabil R."/>
            <person name="James M.L."/>
            <person name="Jhangiani S.N."/>
            <person name="Johnson B."/>
            <person name="Johnson Q."/>
            <person name="Joshi V."/>
            <person name="Kalu J.B."/>
            <person name="Kam C."/>
            <person name="Kashfia A."/>
            <person name="Keebler J."/>
            <person name="Kisamo H."/>
            <person name="Kovar C.L."/>
            <person name="Lago L.A."/>
            <person name="Lai C.-Y."/>
            <person name="Laidlaw J."/>
            <person name="Lara F."/>
            <person name="Le T.-K."/>
            <person name="Lee S.L."/>
            <person name="Legall F.H."/>
            <person name="Lemon S.J."/>
            <person name="Lewis L.R."/>
            <person name="Li B."/>
            <person name="Liu Y."/>
            <person name="Liu Y.-S."/>
            <person name="Lopez J."/>
            <person name="Lozado R.J."/>
            <person name="Lu J."/>
            <person name="Madu R.C."/>
            <person name="Maheshwari M."/>
            <person name="Maheshwari R."/>
            <person name="Malloy K."/>
            <person name="Martinez E."/>
            <person name="Mathew T."/>
            <person name="Mercado I.C."/>
            <person name="Mercado C."/>
            <person name="Meyer B."/>
            <person name="Montgomery K."/>
            <person name="Morgan M.B."/>
            <person name="Munidasa M."/>
            <person name="Nazareth L.V."/>
            <person name="Nelson J."/>
            <person name="Ng B.M."/>
            <person name="Nguyen N.B."/>
            <person name="Nguyen P.Q."/>
            <person name="Nguyen T."/>
            <person name="Obregon M."/>
            <person name="Okwuonu G.O."/>
            <person name="Onwere C.G."/>
            <person name="Orozco G."/>
            <person name="Parra A."/>
            <person name="Patel S."/>
            <person name="Patil S."/>
            <person name="Perez A."/>
            <person name="Perez Y."/>
            <person name="Pham C."/>
            <person name="Primus E.L."/>
            <person name="Pu L.-L."/>
            <person name="Puazo M."/>
            <person name="Qin X."/>
            <person name="Quiroz J.B."/>
            <person name="Reese J."/>
            <person name="Richards S."/>
            <person name="Rives C.M."/>
            <person name="Robberts R."/>
            <person name="Ruiz S.J."/>
            <person name="Ruiz M.J."/>
            <person name="Santibanez J."/>
            <person name="Schneider B.W."/>
            <person name="Sisson I."/>
            <person name="Smith M."/>
            <person name="Sodergren E."/>
            <person name="Song X.-Z."/>
            <person name="Song B.B."/>
            <person name="Summersgill H."/>
            <person name="Thelus R."/>
            <person name="Thornton R.D."/>
            <person name="Trejos Z.Y."/>
            <person name="Usmani K."/>
            <person name="Vattathil S."/>
            <person name="Villasana D."/>
            <person name="Walker D.L."/>
            <person name="Wang S."/>
            <person name="Wang K."/>
            <person name="White C.S."/>
            <person name="Williams A.C."/>
            <person name="Williamson J."/>
            <person name="Wilson K."/>
            <person name="Woghiren I.O."/>
            <person name="Woodworth J.R."/>
            <person name="Worley K.C."/>
            <person name="Wright R.A."/>
            <person name="Wu W."/>
            <person name="Young L."/>
            <person name="Zhang L."/>
            <person name="Zhang J."/>
            <person name="Zhu Y."/>
            <person name="Muzny D.M."/>
            <person name="Weinstock G."/>
            <person name="Gibbs R.A."/>
        </authorList>
    </citation>
    <scope>NUCLEOTIDE SEQUENCE [LARGE SCALE GENOMIC DNA]</scope>
    <source>
        <strain evidence="15">LSR1</strain>
    </source>
</reference>
<keyword evidence="10" id="KW-0325">Glycoprotein</keyword>
<comment type="similarity">
    <text evidence="12">Belongs to the insect chemoreceptor superfamily. Heteromeric odorant receptor channel (TC 1.A.69) family. Orco subfamily.</text>
</comment>
<accession>A0A8R2JTQ3</accession>
<dbReference type="GO" id="GO:0005549">
    <property type="term" value="F:odorant binding"/>
    <property type="evidence" value="ECO:0007669"/>
    <property type="project" value="InterPro"/>
</dbReference>
<evidence type="ECO:0000256" key="8">
    <source>
        <dbReference type="ARBA" id="ARBA00023136"/>
    </source>
</evidence>
<dbReference type="Proteomes" id="UP000007819">
    <property type="component" value="Chromosome A3"/>
</dbReference>
<evidence type="ECO:0000256" key="7">
    <source>
        <dbReference type="ARBA" id="ARBA00022989"/>
    </source>
</evidence>
<keyword evidence="4" id="KW-0085">Behavior</keyword>
<feature type="transmembrane region" description="Helical" evidence="13">
    <location>
        <begin position="147"/>
        <end position="168"/>
    </location>
</feature>
<evidence type="ECO:0000313" key="14">
    <source>
        <dbReference type="EnsemblMetazoa" id="XP_029347068.1"/>
    </source>
</evidence>
<feature type="transmembrane region" description="Helical" evidence="13">
    <location>
        <begin position="205"/>
        <end position="223"/>
    </location>
</feature>
<keyword evidence="9 13" id="KW-0675">Receptor</keyword>
<dbReference type="AlphaFoldDB" id="A0A8R2JTQ3"/>
<dbReference type="InterPro" id="IPR004117">
    <property type="entry name" value="7tm6_olfct_rcpt"/>
</dbReference>
<evidence type="ECO:0000256" key="1">
    <source>
        <dbReference type="ARBA" id="ARBA00004651"/>
    </source>
</evidence>
<keyword evidence="3 13" id="KW-0716">Sensory transduction</keyword>
<dbReference type="GO" id="GO:0005886">
    <property type="term" value="C:plasma membrane"/>
    <property type="evidence" value="ECO:0007669"/>
    <property type="project" value="UniProtKB-SubCell"/>
</dbReference>
<reference evidence="14" key="2">
    <citation type="submission" date="2022-06" db="UniProtKB">
        <authorList>
            <consortium name="EnsemblMetazoa"/>
        </authorList>
    </citation>
    <scope>IDENTIFICATION</scope>
</reference>
<keyword evidence="5 13" id="KW-0812">Transmembrane</keyword>
<keyword evidence="7 13" id="KW-1133">Transmembrane helix</keyword>
<comment type="subcellular location">
    <subcellularLocation>
        <location evidence="1 13">Cell membrane</location>
        <topology evidence="1 13">Multi-pass membrane protein</topology>
    </subcellularLocation>
</comment>
<evidence type="ECO:0000256" key="9">
    <source>
        <dbReference type="ARBA" id="ARBA00023170"/>
    </source>
</evidence>
<dbReference type="GO" id="GO:0007165">
    <property type="term" value="P:signal transduction"/>
    <property type="evidence" value="ECO:0007669"/>
    <property type="project" value="UniProtKB-KW"/>
</dbReference>
<proteinExistence type="inferred from homology"/>
<evidence type="ECO:0000256" key="12">
    <source>
        <dbReference type="ARBA" id="ARBA00038131"/>
    </source>
</evidence>
<evidence type="ECO:0000256" key="11">
    <source>
        <dbReference type="ARBA" id="ARBA00023224"/>
    </source>
</evidence>